<feature type="compositionally biased region" description="Polar residues" evidence="5">
    <location>
        <begin position="46"/>
        <end position="55"/>
    </location>
</feature>
<dbReference type="RefSeq" id="XP_002176758.1">
    <property type="nucleotide sequence ID" value="XM_002176722.1"/>
</dbReference>
<dbReference type="InterPro" id="IPR045850">
    <property type="entry name" value="TRM2_met"/>
</dbReference>
<dbReference type="STRING" id="556484.B7FPR7"/>
<dbReference type="GO" id="GO:0032259">
    <property type="term" value="P:methylation"/>
    <property type="evidence" value="ECO:0007669"/>
    <property type="project" value="UniProtKB-KW"/>
</dbReference>
<dbReference type="AlphaFoldDB" id="B7FPR7"/>
<proteinExistence type="inferred from homology"/>
<dbReference type="eggNOG" id="KOG2187">
    <property type="taxonomic scope" value="Eukaryota"/>
</dbReference>
<reference evidence="8" key="2">
    <citation type="submission" date="2008-08" db="EMBL/GenBank/DDBJ databases">
        <authorList>
            <consortium name="Diatom Consortium"/>
            <person name="Grigoriev I."/>
            <person name="Grimwood J."/>
            <person name="Kuo A."/>
            <person name="Otillar R.P."/>
            <person name="Salamov A."/>
            <person name="Detter J.C."/>
            <person name="Lindquist E."/>
            <person name="Shapiro H."/>
            <person name="Lucas S."/>
            <person name="Glavina del Rio T."/>
            <person name="Pitluck S."/>
            <person name="Rokhsar D."/>
            <person name="Bowler C."/>
        </authorList>
    </citation>
    <scope>GENOME REANNOTATION</scope>
    <source>
        <strain evidence="8">CCAP 1055/1</strain>
    </source>
</reference>
<dbReference type="InParanoid" id="B7FPR7"/>
<dbReference type="InterPro" id="IPR025714">
    <property type="entry name" value="Methyltranfer_dom"/>
</dbReference>
<evidence type="ECO:0000259" key="6">
    <source>
        <dbReference type="Pfam" id="PF13847"/>
    </source>
</evidence>
<keyword evidence="2 4" id="KW-0808">Transferase</keyword>
<sequence>MSERASNPEMTISLNPNARESPLKIESTEAKAAGEEGTENAATAEQKNASETNKIADTPKPTHCAQDDGKREIEAAALREWDFSNRKVILQNIFKYDDTRTLKKTSLKWIKQMKVLFNVDVEFDRIKKAPKESWTVLTLASESMVQPFIDFINNTDVTNKKGAKIYAKRADAEGQVREGARCKREVGSDNVEDQSSSKRQRVEDKTKEARRPVSDDEIRDKVVPLWRLPYDKQVDTKMKEMIKKCAMKIVAETKSRFRDLSRNENRNNVQVYKWLTKQRCIELSDMITAPSKIRNKNEFTFGYRYLFGTNGGCSDEISEADFTKVPSVGFMVTGWAGGVSRPHCCENIPREACMVVDIVDDFLQTSPLPPYDSKFHKGFWRTLTIRTSRRTKECMVIIVHSPASGGVGDADGYAEHFEKEKERLVALLKGAELQTEVAELQPLKVTSIFYQEFEGLSNPKPDHPVQHVYGKQFLHERLGKCIFQISPGAFFQVNTEGAEILYQLVVDQIREVSQNPKDTTLLDVCCGTGTIGLTCVTEGVVAEVVGVDISEPAINDARKNAELNGCGQYDKDTGGLIHFVAGRAEQIMTSVISDAKQSGKKLVAVVDPARDGLHADVVRALRANERIKRIVYVSCNPTGTLVRDAALFCAPPTKRYNGSAFRVVAASPVDMFPGTAHTEVVMTFDRLSDKDAYGQ</sequence>
<dbReference type="GO" id="GO:0006396">
    <property type="term" value="P:RNA processing"/>
    <property type="evidence" value="ECO:0007669"/>
    <property type="project" value="InterPro"/>
</dbReference>
<evidence type="ECO:0000256" key="1">
    <source>
        <dbReference type="ARBA" id="ARBA00022603"/>
    </source>
</evidence>
<dbReference type="GeneID" id="7196498"/>
<dbReference type="InterPro" id="IPR010280">
    <property type="entry name" value="U5_MeTrfase_fam"/>
</dbReference>
<feature type="compositionally biased region" description="Basic and acidic residues" evidence="5">
    <location>
        <begin position="177"/>
        <end position="187"/>
    </location>
</feature>
<dbReference type="KEGG" id="pti:PHATRDRAFT_42844"/>
<keyword evidence="8" id="KW-1185">Reference proteome</keyword>
<organism evidence="7 8">
    <name type="scientific">Phaeodactylum tricornutum (strain CCAP 1055/1)</name>
    <dbReference type="NCBI Taxonomy" id="556484"/>
    <lineage>
        <taxon>Eukaryota</taxon>
        <taxon>Sar</taxon>
        <taxon>Stramenopiles</taxon>
        <taxon>Ochrophyta</taxon>
        <taxon>Bacillariophyta</taxon>
        <taxon>Bacillariophyceae</taxon>
        <taxon>Bacillariophycidae</taxon>
        <taxon>Naviculales</taxon>
        <taxon>Phaeodactylaceae</taxon>
        <taxon>Phaeodactylum</taxon>
    </lineage>
</organism>
<dbReference type="SUPFAM" id="SSF53335">
    <property type="entry name" value="S-adenosyl-L-methionine-dependent methyltransferases"/>
    <property type="match status" value="1"/>
</dbReference>
<feature type="compositionally biased region" description="Basic and acidic residues" evidence="5">
    <location>
        <begin position="21"/>
        <end position="34"/>
    </location>
</feature>
<name>B7FPR7_PHATC</name>
<feature type="region of interest" description="Disordered" evidence="5">
    <location>
        <begin position="1"/>
        <end position="68"/>
    </location>
</feature>
<dbReference type="PaxDb" id="2850-Phatr42844"/>
<evidence type="ECO:0000256" key="4">
    <source>
        <dbReference type="PROSITE-ProRule" id="PRU01024"/>
    </source>
</evidence>
<dbReference type="EMBL" id="CM000605">
    <property type="protein sequence ID" value="EEC51221.1"/>
    <property type="molecule type" value="Genomic_DNA"/>
</dbReference>
<dbReference type="GO" id="GO:0003723">
    <property type="term" value="F:RNA binding"/>
    <property type="evidence" value="ECO:0007669"/>
    <property type="project" value="TreeGrafter"/>
</dbReference>
<protein>
    <recommendedName>
        <fullName evidence="6">Methyltransferase domain-containing protein</fullName>
    </recommendedName>
</protein>
<dbReference type="Proteomes" id="UP000000759">
    <property type="component" value="Chromosome 1"/>
</dbReference>
<feature type="binding site" evidence="4">
    <location>
        <position position="607"/>
    </location>
    <ligand>
        <name>S-adenosyl-L-methionine</name>
        <dbReference type="ChEBI" id="CHEBI:59789"/>
    </ligand>
</feature>
<evidence type="ECO:0000256" key="2">
    <source>
        <dbReference type="ARBA" id="ARBA00022679"/>
    </source>
</evidence>
<evidence type="ECO:0000256" key="3">
    <source>
        <dbReference type="ARBA" id="ARBA00022691"/>
    </source>
</evidence>
<comment type="similarity">
    <text evidence="4">Belongs to the class I-like SAM-binding methyltransferase superfamily. RNA M5U methyltransferase family.</text>
</comment>
<dbReference type="Gene3D" id="3.40.50.150">
    <property type="entry name" value="Vaccinia Virus protein VP39"/>
    <property type="match status" value="1"/>
</dbReference>
<dbReference type="Pfam" id="PF13847">
    <property type="entry name" value="Methyltransf_31"/>
    <property type="match status" value="1"/>
</dbReference>
<keyword evidence="1 4" id="KW-0489">Methyltransferase</keyword>
<accession>B7FPR7</accession>
<dbReference type="OrthoDB" id="10250660at2759"/>
<dbReference type="Gene3D" id="2.40.50.1070">
    <property type="match status" value="1"/>
</dbReference>
<feature type="compositionally biased region" description="Polar residues" evidence="5">
    <location>
        <begin position="1"/>
        <end position="18"/>
    </location>
</feature>
<evidence type="ECO:0000256" key="5">
    <source>
        <dbReference type="SAM" id="MobiDB-lite"/>
    </source>
</evidence>
<feature type="binding site" evidence="4">
    <location>
        <position position="492"/>
    </location>
    <ligand>
        <name>S-adenosyl-L-methionine</name>
        <dbReference type="ChEBI" id="CHEBI:59789"/>
    </ligand>
</feature>
<dbReference type="PROSITE" id="PS51687">
    <property type="entry name" value="SAM_MT_RNA_M5U"/>
    <property type="match status" value="1"/>
</dbReference>
<dbReference type="HOGENOM" id="CLU_014689_4_2_1"/>
<dbReference type="PANTHER" id="PTHR45904:SF2">
    <property type="entry name" value="TRNA (URACIL-5-)-METHYLTRANSFERASE HOMOLOG A"/>
    <property type="match status" value="1"/>
</dbReference>
<comment type="caution">
    <text evidence="4">Lacks conserved residue(s) required for the propagation of feature annotation.</text>
</comment>
<dbReference type="OMA" id="TPLWNMP"/>
<gene>
    <name evidence="7" type="ORF">PHATRDRAFT_42844</name>
</gene>
<feature type="active site" description="Nucleophile" evidence="4">
    <location>
        <position position="635"/>
    </location>
</feature>
<dbReference type="InterPro" id="IPR029063">
    <property type="entry name" value="SAM-dependent_MTases_sf"/>
</dbReference>
<feature type="compositionally biased region" description="Basic and acidic residues" evidence="5">
    <location>
        <begin position="200"/>
        <end position="215"/>
    </location>
</feature>
<feature type="binding site" evidence="4">
    <location>
        <position position="548"/>
    </location>
    <ligand>
        <name>S-adenosyl-L-methionine</name>
        <dbReference type="ChEBI" id="CHEBI:59789"/>
    </ligand>
</feature>
<dbReference type="GO" id="GO:0008173">
    <property type="term" value="F:RNA methyltransferase activity"/>
    <property type="evidence" value="ECO:0007669"/>
    <property type="project" value="InterPro"/>
</dbReference>
<evidence type="ECO:0000313" key="7">
    <source>
        <dbReference type="EMBL" id="EEC51221.1"/>
    </source>
</evidence>
<feature type="domain" description="Methyltransferase" evidence="6">
    <location>
        <begin position="517"/>
        <end position="567"/>
    </location>
</feature>
<reference evidence="7 8" key="1">
    <citation type="journal article" date="2008" name="Nature">
        <title>The Phaeodactylum genome reveals the evolutionary history of diatom genomes.</title>
        <authorList>
            <person name="Bowler C."/>
            <person name="Allen A.E."/>
            <person name="Badger J.H."/>
            <person name="Grimwood J."/>
            <person name="Jabbari K."/>
            <person name="Kuo A."/>
            <person name="Maheswari U."/>
            <person name="Martens C."/>
            <person name="Maumus F."/>
            <person name="Otillar R.P."/>
            <person name="Rayko E."/>
            <person name="Salamov A."/>
            <person name="Vandepoele K."/>
            <person name="Beszteri B."/>
            <person name="Gruber A."/>
            <person name="Heijde M."/>
            <person name="Katinka M."/>
            <person name="Mock T."/>
            <person name="Valentin K."/>
            <person name="Verret F."/>
            <person name="Berges J.A."/>
            <person name="Brownlee C."/>
            <person name="Cadoret J.P."/>
            <person name="Chiovitti A."/>
            <person name="Choi C.J."/>
            <person name="Coesel S."/>
            <person name="De Martino A."/>
            <person name="Detter J.C."/>
            <person name="Durkin C."/>
            <person name="Falciatore A."/>
            <person name="Fournet J."/>
            <person name="Haruta M."/>
            <person name="Huysman M.J."/>
            <person name="Jenkins B.D."/>
            <person name="Jiroutova K."/>
            <person name="Jorgensen R.E."/>
            <person name="Joubert Y."/>
            <person name="Kaplan A."/>
            <person name="Kroger N."/>
            <person name="Kroth P.G."/>
            <person name="La Roche J."/>
            <person name="Lindquist E."/>
            <person name="Lommer M."/>
            <person name="Martin-Jezequel V."/>
            <person name="Lopez P.J."/>
            <person name="Lucas S."/>
            <person name="Mangogna M."/>
            <person name="McGinnis K."/>
            <person name="Medlin L.K."/>
            <person name="Montsant A."/>
            <person name="Oudot-Le Secq M.P."/>
            <person name="Napoli C."/>
            <person name="Obornik M."/>
            <person name="Parker M.S."/>
            <person name="Petit J.L."/>
            <person name="Porcel B.M."/>
            <person name="Poulsen N."/>
            <person name="Robison M."/>
            <person name="Rychlewski L."/>
            <person name="Rynearson T.A."/>
            <person name="Schmutz J."/>
            <person name="Shapiro H."/>
            <person name="Siaut M."/>
            <person name="Stanley M."/>
            <person name="Sussman M.R."/>
            <person name="Taylor A.R."/>
            <person name="Vardi A."/>
            <person name="von Dassow P."/>
            <person name="Vyverman W."/>
            <person name="Willis A."/>
            <person name="Wyrwicz L.S."/>
            <person name="Rokhsar D.S."/>
            <person name="Weissenbach J."/>
            <person name="Armbrust E.V."/>
            <person name="Green B.R."/>
            <person name="Van de Peer Y."/>
            <person name="Grigoriev I.V."/>
        </authorList>
    </citation>
    <scope>NUCLEOTIDE SEQUENCE [LARGE SCALE GENOMIC DNA]</scope>
    <source>
        <strain evidence="7 8">CCAP 1055/1</strain>
    </source>
</reference>
<feature type="region of interest" description="Disordered" evidence="5">
    <location>
        <begin position="177"/>
        <end position="215"/>
    </location>
</feature>
<keyword evidence="3 4" id="KW-0949">S-adenosyl-L-methionine</keyword>
<dbReference type="PANTHER" id="PTHR45904">
    <property type="entry name" value="TRNA (URACIL-5-)-METHYLTRANSFERASE"/>
    <property type="match status" value="1"/>
</dbReference>
<evidence type="ECO:0000313" key="8">
    <source>
        <dbReference type="Proteomes" id="UP000000759"/>
    </source>
</evidence>